<dbReference type="AlphaFoldDB" id="A0A486QF28"/>
<dbReference type="EMBL" id="CAAHCR010000008">
    <property type="protein sequence ID" value="VGL88295.1"/>
    <property type="molecule type" value="Genomic_DNA"/>
</dbReference>
<organism evidence="1">
    <name type="scientific">Klebsiella pneumoniae</name>
    <dbReference type="NCBI Taxonomy" id="573"/>
    <lineage>
        <taxon>Bacteria</taxon>
        <taxon>Pseudomonadati</taxon>
        <taxon>Pseudomonadota</taxon>
        <taxon>Gammaproteobacteria</taxon>
        <taxon>Enterobacterales</taxon>
        <taxon>Enterobacteriaceae</taxon>
        <taxon>Klebsiella/Raoultella group</taxon>
        <taxon>Klebsiella</taxon>
        <taxon>Klebsiella pneumoniae complex</taxon>
    </lineage>
</organism>
<dbReference type="RefSeq" id="WP_130948334.1">
    <property type="nucleotide sequence ID" value="NZ_BIIC01000001.1"/>
</dbReference>
<accession>A0A486QF28</accession>
<name>A0A486QF28_KLEPN</name>
<sequence length="368" mass="42268">MAEININIAGDFIDSFIYSGVLFTVDTNGILCSYSWRNLVDSYFRLYTNHSKFHNKILDCREGNNSKIEQNITIVFEKKFLEKNQKGTCCDLDVWNTDLDVKDNILYISSERGLVSLPFLEEWDNGKVMKFNQLIPLWKEAKVFGLSTGSWGRTILAAGDNGALEIMNNGVEQLQKIGFHKNKEKIIDSNICLDCEWSSNSTLAILDGLNSKAMYMFDSIDSDSRFKKNNNSNQNKITEDDIKKIASILNKETAKDISKNEIQHSWFEGSRLYAVDSNNKSFYFKSGSWVEAKGWELNESDAVLKLKNITAGKFIETESDELFRVANGKKELLSEDFTSWRVFPRSKSYQDRIHVVKDEYLQVKIFNI</sequence>
<evidence type="ECO:0000313" key="1">
    <source>
        <dbReference type="EMBL" id="VGL88295.1"/>
    </source>
</evidence>
<proteinExistence type="predicted"/>
<reference evidence="1" key="1">
    <citation type="submission" date="2019-03" db="EMBL/GenBank/DDBJ databases">
        <authorList>
            <consortium name="Pathogen Informatics"/>
        </authorList>
    </citation>
    <scope>NUCLEOTIDE SEQUENCE</scope>
    <source>
        <strain evidence="1">5012STDY7626445</strain>
    </source>
</reference>
<gene>
    <name evidence="1" type="ORF">SAMEA4873647_04358</name>
</gene>
<protein>
    <submittedName>
        <fullName evidence="1">Uncharacterized protein</fullName>
    </submittedName>
</protein>